<evidence type="ECO:0000313" key="1">
    <source>
        <dbReference type="EMBL" id="KAI5390970.1"/>
    </source>
</evidence>
<reference evidence="1 2" key="1">
    <citation type="journal article" date="2022" name="Nat. Genet.">
        <title>Improved pea reference genome and pan-genome highlight genomic features and evolutionary characteristics.</title>
        <authorList>
            <person name="Yang T."/>
            <person name="Liu R."/>
            <person name="Luo Y."/>
            <person name="Hu S."/>
            <person name="Wang D."/>
            <person name="Wang C."/>
            <person name="Pandey M.K."/>
            <person name="Ge S."/>
            <person name="Xu Q."/>
            <person name="Li N."/>
            <person name="Li G."/>
            <person name="Huang Y."/>
            <person name="Saxena R.K."/>
            <person name="Ji Y."/>
            <person name="Li M."/>
            <person name="Yan X."/>
            <person name="He Y."/>
            <person name="Liu Y."/>
            <person name="Wang X."/>
            <person name="Xiang C."/>
            <person name="Varshney R.K."/>
            <person name="Ding H."/>
            <person name="Gao S."/>
            <person name="Zong X."/>
        </authorList>
    </citation>
    <scope>NUCLEOTIDE SEQUENCE [LARGE SCALE GENOMIC DNA]</scope>
    <source>
        <strain evidence="1 2">cv. Zhongwan 6</strain>
    </source>
</reference>
<accession>A0A9D4VY73</accession>
<evidence type="ECO:0000313" key="2">
    <source>
        <dbReference type="Proteomes" id="UP001058974"/>
    </source>
</evidence>
<sequence>MKKSLTSQQNPVINQRKMATVVTNKTRITATQRTAGKESPVEPSLPSKNAVAVVYRSAKGCHVYTREYSESVMLAAGVAIGYGTLMTLTGTSNKIKKGFTNQSHK</sequence>
<dbReference type="AlphaFoldDB" id="A0A9D4VY73"/>
<gene>
    <name evidence="1" type="ORF">KIW84_076003</name>
</gene>
<dbReference type="Proteomes" id="UP001058974">
    <property type="component" value="Chromosome 7"/>
</dbReference>
<protein>
    <submittedName>
        <fullName evidence="1">Uncharacterized protein</fullName>
    </submittedName>
</protein>
<name>A0A9D4VY73_PEA</name>
<dbReference type="Gramene" id="Psat07G0600300-T1">
    <property type="protein sequence ID" value="KAI5390970.1"/>
    <property type="gene ID" value="KIW84_076003"/>
</dbReference>
<proteinExistence type="predicted"/>
<keyword evidence="2" id="KW-1185">Reference proteome</keyword>
<comment type="caution">
    <text evidence="1">The sequence shown here is derived from an EMBL/GenBank/DDBJ whole genome shotgun (WGS) entry which is preliminary data.</text>
</comment>
<organism evidence="1 2">
    <name type="scientific">Pisum sativum</name>
    <name type="common">Garden pea</name>
    <name type="synonym">Lathyrus oleraceus</name>
    <dbReference type="NCBI Taxonomy" id="3888"/>
    <lineage>
        <taxon>Eukaryota</taxon>
        <taxon>Viridiplantae</taxon>
        <taxon>Streptophyta</taxon>
        <taxon>Embryophyta</taxon>
        <taxon>Tracheophyta</taxon>
        <taxon>Spermatophyta</taxon>
        <taxon>Magnoliopsida</taxon>
        <taxon>eudicotyledons</taxon>
        <taxon>Gunneridae</taxon>
        <taxon>Pentapetalae</taxon>
        <taxon>rosids</taxon>
        <taxon>fabids</taxon>
        <taxon>Fabales</taxon>
        <taxon>Fabaceae</taxon>
        <taxon>Papilionoideae</taxon>
        <taxon>50 kb inversion clade</taxon>
        <taxon>NPAAA clade</taxon>
        <taxon>Hologalegina</taxon>
        <taxon>IRL clade</taxon>
        <taxon>Fabeae</taxon>
        <taxon>Lathyrus</taxon>
    </lineage>
</organism>
<dbReference type="EMBL" id="JAMSHJ010000007">
    <property type="protein sequence ID" value="KAI5390970.1"/>
    <property type="molecule type" value="Genomic_DNA"/>
</dbReference>